<keyword evidence="1" id="KW-0812">Transmembrane</keyword>
<evidence type="ECO:0000313" key="3">
    <source>
        <dbReference type="Proteomes" id="UP000075531"/>
    </source>
</evidence>
<dbReference type="RefSeq" id="WP_066822876.1">
    <property type="nucleotide sequence ID" value="NZ_LTBA01000004.1"/>
</dbReference>
<proteinExistence type="predicted"/>
<keyword evidence="1" id="KW-0472">Membrane</keyword>
<evidence type="ECO:0008006" key="4">
    <source>
        <dbReference type="Google" id="ProtNLM"/>
    </source>
</evidence>
<comment type="caution">
    <text evidence="2">The sequence shown here is derived from an EMBL/GenBank/DDBJ whole genome shotgun (WGS) entry which is preliminary data.</text>
</comment>
<dbReference type="STRING" id="1121338.CLTEP_07750"/>
<sequence length="109" mass="12366">MTNLDFSIGLCIMSVILILLGIKALVISYKPTMKDCGVDSLKLSGKHGIIEGFLLLGVSLSLIFSNNTFITYIIVIILIITMIINHFKMKKCEKREEHKIYDYNINNKK</sequence>
<feature type="transmembrane region" description="Helical" evidence="1">
    <location>
        <begin position="6"/>
        <end position="27"/>
    </location>
</feature>
<dbReference type="Proteomes" id="UP000075531">
    <property type="component" value="Unassembled WGS sequence"/>
</dbReference>
<feature type="transmembrane region" description="Helical" evidence="1">
    <location>
        <begin position="70"/>
        <end position="87"/>
    </location>
</feature>
<dbReference type="EMBL" id="LTBA01000004">
    <property type="protein sequence ID" value="KYH35371.1"/>
    <property type="molecule type" value="Genomic_DNA"/>
</dbReference>
<reference evidence="2 3" key="1">
    <citation type="submission" date="2016-02" db="EMBL/GenBank/DDBJ databases">
        <title>Genome sequence of Clostridium tepidiprofundi DSM 19306.</title>
        <authorList>
            <person name="Poehlein A."/>
            <person name="Daniel R."/>
        </authorList>
    </citation>
    <scope>NUCLEOTIDE SEQUENCE [LARGE SCALE GENOMIC DNA]</scope>
    <source>
        <strain evidence="2 3">DSM 19306</strain>
    </source>
</reference>
<evidence type="ECO:0000256" key="1">
    <source>
        <dbReference type="SAM" id="Phobius"/>
    </source>
</evidence>
<gene>
    <name evidence="2" type="ORF">CLTEP_07750</name>
</gene>
<organism evidence="2 3">
    <name type="scientific">Clostridium tepidiprofundi DSM 19306</name>
    <dbReference type="NCBI Taxonomy" id="1121338"/>
    <lineage>
        <taxon>Bacteria</taxon>
        <taxon>Bacillati</taxon>
        <taxon>Bacillota</taxon>
        <taxon>Clostridia</taxon>
        <taxon>Eubacteriales</taxon>
        <taxon>Clostridiaceae</taxon>
        <taxon>Clostridium</taxon>
    </lineage>
</organism>
<name>A0A151B617_9CLOT</name>
<dbReference type="PATRIC" id="fig|1121338.3.peg.792"/>
<keyword evidence="3" id="KW-1185">Reference proteome</keyword>
<evidence type="ECO:0000313" key="2">
    <source>
        <dbReference type="EMBL" id="KYH35371.1"/>
    </source>
</evidence>
<accession>A0A151B617</accession>
<protein>
    <recommendedName>
        <fullName evidence="4">DUF3784 domain-containing protein</fullName>
    </recommendedName>
</protein>
<keyword evidence="1" id="KW-1133">Transmembrane helix</keyword>
<dbReference type="AlphaFoldDB" id="A0A151B617"/>